<proteinExistence type="predicted"/>
<comment type="caution">
    <text evidence="8">The sequence shown here is derived from an EMBL/GenBank/DDBJ whole genome shotgun (WGS) entry which is preliminary data.</text>
</comment>
<dbReference type="EMBL" id="BAABHD010000084">
    <property type="protein sequence ID" value="GAA4469561.1"/>
    <property type="molecule type" value="Genomic_DNA"/>
</dbReference>
<reference evidence="9" key="1">
    <citation type="journal article" date="2019" name="Int. J. Syst. Evol. Microbiol.">
        <title>The Global Catalogue of Microorganisms (GCM) 10K type strain sequencing project: providing services to taxonomists for standard genome sequencing and annotation.</title>
        <authorList>
            <consortium name="The Broad Institute Genomics Platform"/>
            <consortium name="The Broad Institute Genome Sequencing Center for Infectious Disease"/>
            <person name="Wu L."/>
            <person name="Ma J."/>
        </authorList>
    </citation>
    <scope>NUCLEOTIDE SEQUENCE [LARGE SCALE GENOMIC DNA]</scope>
    <source>
        <strain evidence="9">JCM 17927</strain>
    </source>
</reference>
<comment type="cofactor">
    <cofactor evidence="1">
        <name>Mn(2+)</name>
        <dbReference type="ChEBI" id="CHEBI:29035"/>
    </cofactor>
</comment>
<keyword evidence="9" id="KW-1185">Reference proteome</keyword>
<dbReference type="SMART" id="SM01329">
    <property type="entry name" value="Iso_dh"/>
    <property type="match status" value="1"/>
</dbReference>
<dbReference type="Gene3D" id="3.40.718.10">
    <property type="entry name" value="Isopropylmalate Dehydrogenase"/>
    <property type="match status" value="1"/>
</dbReference>
<keyword evidence="6" id="KW-0464">Manganese</keyword>
<dbReference type="RefSeq" id="WP_345249582.1">
    <property type="nucleotide sequence ID" value="NZ_BAABHD010000084.1"/>
</dbReference>
<name>A0ABP8NQ79_9BACT</name>
<evidence type="ECO:0000256" key="1">
    <source>
        <dbReference type="ARBA" id="ARBA00001936"/>
    </source>
</evidence>
<dbReference type="SUPFAM" id="SSF53659">
    <property type="entry name" value="Isocitrate/Isopropylmalate dehydrogenase-like"/>
    <property type="match status" value="1"/>
</dbReference>
<sequence>MNRYKIAAIHGDGVGHEIVPVGLEVLRMAAGRFGFELDVTHFPWGAGYYMENGDFLAADGLEQLKQFDAIYFGAVGLPDVDDTLPAMKFTFKVRTAFQQYVNYRPVRLLDGLESPLRYKAQADIDFVVIRENNEGEFVQNGKILYADQPYGLATDTSVFTRQGIERIAHYSFQLARRRRHKVTNVTKSNTLIHSLAYWDRVIGEVAAQYPDVTYQKMYVDAASANFVLKPEIFDVVLTTNMIGDILSDLGGALMGSLGLGSSGNINPEKNFPSMFEPIHGSAPDIAGKGIANPIGQIWSGALMLEHLGEKAAADAILSAINAVTAQGLRTADLKGSATTQEIGQAVVAQLTTYEVHRSNGYVPA</sequence>
<keyword evidence="3" id="KW-0479">Metal-binding</keyword>
<comment type="cofactor">
    <cofactor evidence="2">
        <name>Mg(2+)</name>
        <dbReference type="ChEBI" id="CHEBI:18420"/>
    </cofactor>
</comment>
<accession>A0ABP8NQ79</accession>
<dbReference type="PANTHER" id="PTHR43275">
    <property type="entry name" value="D-MALATE DEHYDROGENASE [DECARBOXYLATING]"/>
    <property type="match status" value="1"/>
</dbReference>
<dbReference type="InterPro" id="IPR050501">
    <property type="entry name" value="ICDH/IPMDH"/>
</dbReference>
<feature type="domain" description="Isopropylmalate dehydrogenase-like" evidence="7">
    <location>
        <begin position="5"/>
        <end position="346"/>
    </location>
</feature>
<evidence type="ECO:0000256" key="2">
    <source>
        <dbReference type="ARBA" id="ARBA00001946"/>
    </source>
</evidence>
<protein>
    <submittedName>
        <fullName evidence="8">Tartrate dehydrogenase</fullName>
    </submittedName>
</protein>
<gene>
    <name evidence="8" type="ORF">GCM10023189_56760</name>
</gene>
<dbReference type="Proteomes" id="UP001501175">
    <property type="component" value="Unassembled WGS sequence"/>
</dbReference>
<keyword evidence="4" id="KW-0560">Oxidoreductase</keyword>
<dbReference type="Pfam" id="PF00180">
    <property type="entry name" value="Iso_dh"/>
    <property type="match status" value="1"/>
</dbReference>
<evidence type="ECO:0000313" key="8">
    <source>
        <dbReference type="EMBL" id="GAA4469561.1"/>
    </source>
</evidence>
<dbReference type="PANTHER" id="PTHR43275:SF1">
    <property type="entry name" value="D-MALATE DEHYDROGENASE [DECARBOXYLATING]"/>
    <property type="match status" value="1"/>
</dbReference>
<keyword evidence="5" id="KW-0520">NAD</keyword>
<evidence type="ECO:0000256" key="4">
    <source>
        <dbReference type="ARBA" id="ARBA00023002"/>
    </source>
</evidence>
<dbReference type="InterPro" id="IPR024084">
    <property type="entry name" value="IsoPropMal-DH-like_dom"/>
</dbReference>
<evidence type="ECO:0000259" key="7">
    <source>
        <dbReference type="SMART" id="SM01329"/>
    </source>
</evidence>
<evidence type="ECO:0000256" key="3">
    <source>
        <dbReference type="ARBA" id="ARBA00022723"/>
    </source>
</evidence>
<evidence type="ECO:0000313" key="9">
    <source>
        <dbReference type="Proteomes" id="UP001501175"/>
    </source>
</evidence>
<organism evidence="8 9">
    <name type="scientific">Nibrella saemangeumensis</name>
    <dbReference type="NCBI Taxonomy" id="1084526"/>
    <lineage>
        <taxon>Bacteria</taxon>
        <taxon>Pseudomonadati</taxon>
        <taxon>Bacteroidota</taxon>
        <taxon>Cytophagia</taxon>
        <taxon>Cytophagales</taxon>
        <taxon>Spirosomataceae</taxon>
        <taxon>Nibrella</taxon>
    </lineage>
</organism>
<evidence type="ECO:0000256" key="6">
    <source>
        <dbReference type="ARBA" id="ARBA00023211"/>
    </source>
</evidence>
<evidence type="ECO:0000256" key="5">
    <source>
        <dbReference type="ARBA" id="ARBA00023027"/>
    </source>
</evidence>